<feature type="transmembrane region" description="Helical" evidence="1">
    <location>
        <begin position="21"/>
        <end position="42"/>
    </location>
</feature>
<keyword evidence="1" id="KW-1133">Transmembrane helix</keyword>
<keyword evidence="3" id="KW-1185">Reference proteome</keyword>
<dbReference type="EMBL" id="LJCR01000914">
    <property type="protein sequence ID" value="KPV51433.1"/>
    <property type="molecule type" value="Genomic_DNA"/>
</dbReference>
<name>A0A0P9F4L7_9CHLR</name>
<gene>
    <name evidence="2" type="ORF">SE17_21185</name>
</gene>
<sequence>MSDARSLLRAALRHRNRGQSLVLVALILPFLIAFVLTCIEIGERFWEKAAIEDALQQATRSSVQNFRYSAFAENSQSLDDTRVKDVAERTFIINLTGLRGMVQTPAAVASQVTWTVLPNGGTCTFPNGHPSVSATTPMVCATLKPRMTGLLGWGEWTPQIDAASTLDAVP</sequence>
<keyword evidence="1" id="KW-0472">Membrane</keyword>
<proteinExistence type="predicted"/>
<evidence type="ECO:0000313" key="3">
    <source>
        <dbReference type="Proteomes" id="UP000050509"/>
    </source>
</evidence>
<reference evidence="2 3" key="1">
    <citation type="submission" date="2015-09" db="EMBL/GenBank/DDBJ databases">
        <title>Draft genome sequence of Kouleothrix aurantiaca JCM 19913.</title>
        <authorList>
            <person name="Hemp J."/>
        </authorList>
    </citation>
    <scope>NUCLEOTIDE SEQUENCE [LARGE SCALE GENOMIC DNA]</scope>
    <source>
        <strain evidence="2 3">COM-B</strain>
    </source>
</reference>
<dbReference type="AlphaFoldDB" id="A0A0P9F4L7"/>
<organism evidence="2 3">
    <name type="scientific">Kouleothrix aurantiaca</name>
    <dbReference type="NCBI Taxonomy" id="186479"/>
    <lineage>
        <taxon>Bacteria</taxon>
        <taxon>Bacillati</taxon>
        <taxon>Chloroflexota</taxon>
        <taxon>Chloroflexia</taxon>
        <taxon>Chloroflexales</taxon>
        <taxon>Roseiflexineae</taxon>
        <taxon>Roseiflexaceae</taxon>
        <taxon>Kouleothrix</taxon>
    </lineage>
</organism>
<protein>
    <submittedName>
        <fullName evidence="2">Uncharacterized protein</fullName>
    </submittedName>
</protein>
<keyword evidence="1" id="KW-0812">Transmembrane</keyword>
<accession>A0A0P9F4L7</accession>
<comment type="caution">
    <text evidence="2">The sequence shown here is derived from an EMBL/GenBank/DDBJ whole genome shotgun (WGS) entry which is preliminary data.</text>
</comment>
<dbReference type="Proteomes" id="UP000050509">
    <property type="component" value="Unassembled WGS sequence"/>
</dbReference>
<evidence type="ECO:0000256" key="1">
    <source>
        <dbReference type="SAM" id="Phobius"/>
    </source>
</evidence>
<evidence type="ECO:0000313" key="2">
    <source>
        <dbReference type="EMBL" id="KPV51433.1"/>
    </source>
</evidence>